<dbReference type="Proteomes" id="UP000583556">
    <property type="component" value="Unassembled WGS sequence"/>
</dbReference>
<evidence type="ECO:0000256" key="1">
    <source>
        <dbReference type="ARBA" id="ARBA00022448"/>
    </source>
</evidence>
<reference evidence="6 7" key="1">
    <citation type="submission" date="2020-04" db="EMBL/GenBank/DDBJ databases">
        <title>Novosphingobium sp. TW-4 isolated from soil.</title>
        <authorList>
            <person name="Dahal R.H."/>
            <person name="Chaudhary D.K."/>
        </authorList>
    </citation>
    <scope>NUCLEOTIDE SEQUENCE [LARGE SCALE GENOMIC DNA]</scope>
    <source>
        <strain evidence="6 7">TW-4</strain>
    </source>
</reference>
<name>A0A7Y0BPU0_9SPHN</name>
<proteinExistence type="inferred from homology"/>
<dbReference type="InterPro" id="IPR001486">
    <property type="entry name" value="Hemoglobin_trunc"/>
</dbReference>
<dbReference type="PANTHER" id="PTHR47366">
    <property type="entry name" value="TWO-ON-TWO HEMOGLOBIN-3"/>
    <property type="match status" value="1"/>
</dbReference>
<evidence type="ECO:0000313" key="7">
    <source>
        <dbReference type="Proteomes" id="UP000583556"/>
    </source>
</evidence>
<dbReference type="GO" id="GO:0019825">
    <property type="term" value="F:oxygen binding"/>
    <property type="evidence" value="ECO:0007669"/>
    <property type="project" value="InterPro"/>
</dbReference>
<gene>
    <name evidence="6" type="ORF">HHL27_10720</name>
</gene>
<dbReference type="AlphaFoldDB" id="A0A7Y0BPU0"/>
<dbReference type="EMBL" id="JABBGM010000004">
    <property type="protein sequence ID" value="NML94135.1"/>
    <property type="molecule type" value="Genomic_DNA"/>
</dbReference>
<dbReference type="InterPro" id="IPR012292">
    <property type="entry name" value="Globin/Proto"/>
</dbReference>
<dbReference type="SUPFAM" id="SSF46458">
    <property type="entry name" value="Globin-like"/>
    <property type="match status" value="1"/>
</dbReference>
<keyword evidence="7" id="KW-1185">Reference proteome</keyword>
<comment type="caution">
    <text evidence="6">The sequence shown here is derived from an EMBL/GenBank/DDBJ whole genome shotgun (WGS) entry which is preliminary data.</text>
</comment>
<dbReference type="InterPro" id="IPR044203">
    <property type="entry name" value="GlbO/GLB3-like"/>
</dbReference>
<keyword evidence="3" id="KW-0479">Metal-binding</keyword>
<dbReference type="InterPro" id="IPR009050">
    <property type="entry name" value="Globin-like_sf"/>
</dbReference>
<evidence type="ECO:0000256" key="4">
    <source>
        <dbReference type="ARBA" id="ARBA00023004"/>
    </source>
</evidence>
<sequence>MEQTPYELFGGEPTVRALCARFYELMDTLPEAHAVRAVHPPSLANAEAKLYDYLTGWLGGPPLYTDKYGHPRLRMRHFVAPIGRAEIEGWLLCFGQAWGEVIAPSPLADAIMAKVEALAWHMGNQPAV</sequence>
<accession>A0A7Y0BPU0</accession>
<dbReference type="CDD" id="cd14773">
    <property type="entry name" value="TrHb2_PhHbO-like_O"/>
    <property type="match status" value="1"/>
</dbReference>
<dbReference type="GO" id="GO:0020037">
    <property type="term" value="F:heme binding"/>
    <property type="evidence" value="ECO:0007669"/>
    <property type="project" value="InterPro"/>
</dbReference>
<dbReference type="GO" id="GO:0005344">
    <property type="term" value="F:oxygen carrier activity"/>
    <property type="evidence" value="ECO:0007669"/>
    <property type="project" value="InterPro"/>
</dbReference>
<evidence type="ECO:0000256" key="3">
    <source>
        <dbReference type="ARBA" id="ARBA00022723"/>
    </source>
</evidence>
<evidence type="ECO:0000313" key="6">
    <source>
        <dbReference type="EMBL" id="NML94135.1"/>
    </source>
</evidence>
<evidence type="ECO:0000256" key="5">
    <source>
        <dbReference type="ARBA" id="ARBA00034496"/>
    </source>
</evidence>
<protein>
    <submittedName>
        <fullName evidence="6">Group II truncated hemoglobin</fullName>
    </submittedName>
</protein>
<dbReference type="PANTHER" id="PTHR47366:SF1">
    <property type="entry name" value="TWO-ON-TWO HEMOGLOBIN-3"/>
    <property type="match status" value="1"/>
</dbReference>
<dbReference type="GO" id="GO:0046872">
    <property type="term" value="F:metal ion binding"/>
    <property type="evidence" value="ECO:0007669"/>
    <property type="project" value="UniProtKB-KW"/>
</dbReference>
<dbReference type="Pfam" id="PF01152">
    <property type="entry name" value="Bac_globin"/>
    <property type="match status" value="1"/>
</dbReference>
<keyword evidence="4" id="KW-0408">Iron</keyword>
<evidence type="ECO:0000256" key="2">
    <source>
        <dbReference type="ARBA" id="ARBA00022617"/>
    </source>
</evidence>
<keyword evidence="2" id="KW-0349">Heme</keyword>
<organism evidence="6 7">
    <name type="scientific">Novosphingobium olei</name>
    <dbReference type="NCBI Taxonomy" id="2728851"/>
    <lineage>
        <taxon>Bacteria</taxon>
        <taxon>Pseudomonadati</taxon>
        <taxon>Pseudomonadota</taxon>
        <taxon>Alphaproteobacteria</taxon>
        <taxon>Sphingomonadales</taxon>
        <taxon>Sphingomonadaceae</taxon>
        <taxon>Novosphingobium</taxon>
    </lineage>
</organism>
<keyword evidence="1" id="KW-0813">Transport</keyword>
<comment type="similarity">
    <text evidence="5">Belongs to the truncated hemoglobin family. Group II subfamily.</text>
</comment>
<dbReference type="Gene3D" id="1.10.490.10">
    <property type="entry name" value="Globins"/>
    <property type="match status" value="1"/>
</dbReference>
<dbReference type="RefSeq" id="WP_169493408.1">
    <property type="nucleotide sequence ID" value="NZ_JABBGM010000004.1"/>
</dbReference>